<proteinExistence type="inferred from homology"/>
<dbReference type="InterPro" id="IPR000182">
    <property type="entry name" value="GNAT_dom"/>
</dbReference>
<dbReference type="InterPro" id="IPR016181">
    <property type="entry name" value="Acyl_CoA_acyltransferase"/>
</dbReference>
<evidence type="ECO:0000256" key="2">
    <source>
        <dbReference type="ARBA" id="ARBA00023315"/>
    </source>
</evidence>
<dbReference type="PROSITE" id="PS51186">
    <property type="entry name" value="GNAT"/>
    <property type="match status" value="1"/>
</dbReference>
<dbReference type="PANTHER" id="PTHR43792">
    <property type="entry name" value="GNAT FAMILY, PUTATIVE (AFU_ORTHOLOGUE AFUA_3G00765)-RELATED-RELATED"/>
    <property type="match status" value="1"/>
</dbReference>
<dbReference type="EMBL" id="JAAVJI010000018">
    <property type="protein sequence ID" value="NJP03323.1"/>
    <property type="molecule type" value="Genomic_DNA"/>
</dbReference>
<dbReference type="Pfam" id="PF13302">
    <property type="entry name" value="Acetyltransf_3"/>
    <property type="match status" value="1"/>
</dbReference>
<protein>
    <submittedName>
        <fullName evidence="5">GNAT family N-acetyltransferase</fullName>
    </submittedName>
</protein>
<dbReference type="SUPFAM" id="SSF55729">
    <property type="entry name" value="Acyl-CoA N-acyltransferases (Nat)"/>
    <property type="match status" value="1"/>
</dbReference>
<keyword evidence="1" id="KW-0808">Transferase</keyword>
<dbReference type="RefSeq" id="WP_168085896.1">
    <property type="nucleotide sequence ID" value="NZ_JAAVJI010000018.1"/>
</dbReference>
<evidence type="ECO:0000256" key="1">
    <source>
        <dbReference type="ARBA" id="ARBA00022679"/>
    </source>
</evidence>
<keyword evidence="6" id="KW-1185">Reference proteome</keyword>
<organism evidence="5 6">
    <name type="scientific">Pseudomonas quercus</name>
    <dbReference type="NCBI Taxonomy" id="2722792"/>
    <lineage>
        <taxon>Bacteria</taxon>
        <taxon>Pseudomonadati</taxon>
        <taxon>Pseudomonadota</taxon>
        <taxon>Gammaproteobacteria</taxon>
        <taxon>Pseudomonadales</taxon>
        <taxon>Pseudomonadaceae</taxon>
        <taxon>Pseudomonas</taxon>
    </lineage>
</organism>
<dbReference type="InterPro" id="IPR051531">
    <property type="entry name" value="N-acetyltransferase"/>
</dbReference>
<evidence type="ECO:0000313" key="6">
    <source>
        <dbReference type="Proteomes" id="UP000746535"/>
    </source>
</evidence>
<reference evidence="5 6" key="1">
    <citation type="submission" date="2020-03" db="EMBL/GenBank/DDBJ databases">
        <authorList>
            <person name="Wang L."/>
            <person name="He N."/>
            <person name="Li Y."/>
            <person name="Fang Y."/>
            <person name="Zhang F."/>
        </authorList>
    </citation>
    <scope>NUCLEOTIDE SEQUENCE [LARGE SCALE GENOMIC DNA]</scope>
    <source>
        <strain evidence="6">hsmgli-8</strain>
    </source>
</reference>
<name>A0ABX0YN65_9PSED</name>
<accession>A0ABX0YN65</accession>
<dbReference type="PANTHER" id="PTHR43792:SF8">
    <property type="entry name" value="[RIBOSOMAL PROTEIN US5]-ALANINE N-ACETYLTRANSFERASE"/>
    <property type="match status" value="1"/>
</dbReference>
<comment type="caution">
    <text evidence="5">The sequence shown here is derived from an EMBL/GenBank/DDBJ whole genome shotgun (WGS) entry which is preliminary data.</text>
</comment>
<keyword evidence="2" id="KW-0012">Acyltransferase</keyword>
<comment type="similarity">
    <text evidence="3">Belongs to the acetyltransferase family. RimJ subfamily.</text>
</comment>
<evidence type="ECO:0000259" key="4">
    <source>
        <dbReference type="PROSITE" id="PS51186"/>
    </source>
</evidence>
<evidence type="ECO:0000313" key="5">
    <source>
        <dbReference type="EMBL" id="NJP03323.1"/>
    </source>
</evidence>
<sequence length="174" mass="19582">MVENVYIRELQHTDAPALLAFEQANRAWFDAHIEARPPSFYSLDGVAEHIDTYLQGLAAGTWHPFVLCTPKGDIVGRANLKAINQAAGEAEVGYRIAQQATRQGLATLALEHLMYQARVRWALHALVAWVFDENRGSRRVLERCGFHEAMTNASEIATRERRFVYPLLPLGDKP</sequence>
<feature type="domain" description="N-acetyltransferase" evidence="4">
    <location>
        <begin position="5"/>
        <end position="165"/>
    </location>
</feature>
<dbReference type="Proteomes" id="UP000746535">
    <property type="component" value="Unassembled WGS sequence"/>
</dbReference>
<dbReference type="Gene3D" id="3.40.630.30">
    <property type="match status" value="1"/>
</dbReference>
<evidence type="ECO:0000256" key="3">
    <source>
        <dbReference type="ARBA" id="ARBA00038502"/>
    </source>
</evidence>
<gene>
    <name evidence="5" type="ORF">HBH25_21025</name>
</gene>